<dbReference type="EMBL" id="FOLG01000008">
    <property type="protein sequence ID" value="SFC73657.1"/>
    <property type="molecule type" value="Genomic_DNA"/>
</dbReference>
<dbReference type="OrthoDB" id="230260at2"/>
<evidence type="ECO:0000313" key="3">
    <source>
        <dbReference type="EMBL" id="SFC73657.1"/>
    </source>
</evidence>
<dbReference type="AlphaFoldDB" id="A0A1I1LKD3"/>
<dbReference type="RefSeq" id="WP_093361362.1">
    <property type="nucleotide sequence ID" value="NZ_FOLG01000008.1"/>
</dbReference>
<accession>A0A1I1LKD3</accession>
<keyword evidence="1" id="KW-0175">Coiled coil</keyword>
<keyword evidence="2" id="KW-0812">Transmembrane</keyword>
<gene>
    <name evidence="3" type="ORF">SAMN04488094_108175</name>
</gene>
<organism evidence="3 4">
    <name type="scientific">Tropicimonas isoalkanivorans</name>
    <dbReference type="NCBI Taxonomy" id="441112"/>
    <lineage>
        <taxon>Bacteria</taxon>
        <taxon>Pseudomonadati</taxon>
        <taxon>Pseudomonadota</taxon>
        <taxon>Alphaproteobacteria</taxon>
        <taxon>Rhodobacterales</taxon>
        <taxon>Roseobacteraceae</taxon>
        <taxon>Tropicimonas</taxon>
    </lineage>
</organism>
<protein>
    <submittedName>
        <fullName evidence="3">Uncharacterized protein involved in exopolysaccharide biosynthesis</fullName>
    </submittedName>
</protein>
<dbReference type="Proteomes" id="UP000198728">
    <property type="component" value="Unassembled WGS sequence"/>
</dbReference>
<reference evidence="3 4" key="1">
    <citation type="submission" date="2016-10" db="EMBL/GenBank/DDBJ databases">
        <authorList>
            <person name="de Groot N.N."/>
        </authorList>
    </citation>
    <scope>NUCLEOTIDE SEQUENCE [LARGE SCALE GENOMIC DNA]</scope>
    <source>
        <strain evidence="3 4">DSM 19548</strain>
    </source>
</reference>
<dbReference type="InterPro" id="IPR050445">
    <property type="entry name" value="Bact_polysacc_biosynth/exp"/>
</dbReference>
<proteinExistence type="predicted"/>
<sequence length="730" mass="81612">MTSPFNVGTPNKFISLSSAAPEPLRGHDGDLKFLSIFALFRRRWKLVFTVAFITILIALPLILGKEVTYSGQARVLYIQSKTFDLAQPRQDIISDKEELEVETQIQRLWSRDMALAVIERFNLDEREEFNPAPEEAGPLGALEDAVRGFLLSQFSSDELEEEDAAADDTNTILLNYYGALSISRQEDIDVVTISFRSEDPELAAAIPNAIAEIDQTRSDERWQAEVKGATEWLDSQIAAAKDQLESTRALLAEMRYRSQLTLENATIDNRDRIRAIQEELDQIARERFDLREPLNAISATNGSPETMVLADEPPTVSNLRKDLQKKQQELDGLLSTFGERYDGIASRRASIEALRSELSGELARYGKSLEARDADLDARARDLEREFSELRTMLETQRLAVPDLGLLIKTSVDQAEAVSKLELHRETLVAQSHISPMRIDILSPATVPMAPSGKSRKSLLLGAAFAGLLLGLTAAAIREMRDHTVRSHEELSYLDQFVPVGFLPKLRRQEKKNLPETIRSRARSPVTEWLSDTVFMIECADDGTFPSSLLVVGTEEAGNRVSEWLAMELIATGRQVLLVDVVAGHHGHGAGRQANADGGQLSRQILHNPETGLARLVLDENFFRDAQTRQSFDDLLFHAHAEGYVTLVDGPSLHDGVAIRIAQHVARTLLVMRWGRTQRPEAELLAGLLGKARIKKVFSLITDVNFRRHRLYGFTDRISLAARGRQKVVR</sequence>
<feature type="coiled-coil region" evidence="1">
    <location>
        <begin position="366"/>
        <end position="400"/>
    </location>
</feature>
<keyword evidence="2" id="KW-1133">Transmembrane helix</keyword>
<evidence type="ECO:0000256" key="1">
    <source>
        <dbReference type="SAM" id="Coils"/>
    </source>
</evidence>
<feature type="transmembrane region" description="Helical" evidence="2">
    <location>
        <begin position="46"/>
        <end position="63"/>
    </location>
</feature>
<name>A0A1I1LKD3_9RHOB</name>
<dbReference type="PANTHER" id="PTHR32309">
    <property type="entry name" value="TYROSINE-PROTEIN KINASE"/>
    <property type="match status" value="1"/>
</dbReference>
<keyword evidence="4" id="KW-1185">Reference proteome</keyword>
<dbReference type="STRING" id="441112.SAMN04488094_108175"/>
<dbReference type="PANTHER" id="PTHR32309:SF31">
    <property type="entry name" value="CAPSULAR EXOPOLYSACCHARIDE FAMILY"/>
    <property type="match status" value="1"/>
</dbReference>
<keyword evidence="2" id="KW-0472">Membrane</keyword>
<evidence type="ECO:0000313" key="4">
    <source>
        <dbReference type="Proteomes" id="UP000198728"/>
    </source>
</evidence>
<evidence type="ECO:0000256" key="2">
    <source>
        <dbReference type="SAM" id="Phobius"/>
    </source>
</evidence>